<evidence type="ECO:0000313" key="3">
    <source>
        <dbReference type="EMBL" id="KAK4742422.1"/>
    </source>
</evidence>
<protein>
    <recommendedName>
        <fullName evidence="2">Alpha 1,4-glycosyltransferase domain-containing protein</fullName>
    </recommendedName>
</protein>
<dbReference type="PANTHER" id="PTHR47213">
    <property type="entry name" value="OS07G0567300 PROTEIN"/>
    <property type="match status" value="1"/>
</dbReference>
<gene>
    <name evidence="3" type="ORF">SAY87_000423</name>
</gene>
<comment type="caution">
    <text evidence="3">The sequence shown here is derived from an EMBL/GenBank/DDBJ whole genome shotgun (WGS) entry which is preliminary data.</text>
</comment>
<accession>A0AAN7GTD1</accession>
<evidence type="ECO:0000313" key="4">
    <source>
        <dbReference type="Proteomes" id="UP001345219"/>
    </source>
</evidence>
<dbReference type="InterPro" id="IPR007577">
    <property type="entry name" value="GlycoTrfase_DXD_sugar-bd_CS"/>
</dbReference>
<dbReference type="Gene3D" id="3.90.550.20">
    <property type="match status" value="1"/>
</dbReference>
<organism evidence="3 4">
    <name type="scientific">Trapa incisa</name>
    <dbReference type="NCBI Taxonomy" id="236973"/>
    <lineage>
        <taxon>Eukaryota</taxon>
        <taxon>Viridiplantae</taxon>
        <taxon>Streptophyta</taxon>
        <taxon>Embryophyta</taxon>
        <taxon>Tracheophyta</taxon>
        <taxon>Spermatophyta</taxon>
        <taxon>Magnoliopsida</taxon>
        <taxon>eudicotyledons</taxon>
        <taxon>Gunneridae</taxon>
        <taxon>Pentapetalae</taxon>
        <taxon>rosids</taxon>
        <taxon>malvids</taxon>
        <taxon>Myrtales</taxon>
        <taxon>Lythraceae</taxon>
        <taxon>Trapa</taxon>
    </lineage>
</organism>
<keyword evidence="4" id="KW-1185">Reference proteome</keyword>
<feature type="domain" description="Alpha 1,4-glycosyltransferase" evidence="2">
    <location>
        <begin position="517"/>
        <end position="648"/>
    </location>
</feature>
<feature type="compositionally biased region" description="Low complexity" evidence="1">
    <location>
        <begin position="263"/>
        <end position="277"/>
    </location>
</feature>
<dbReference type="EMBL" id="JAXIOK010000023">
    <property type="protein sequence ID" value="KAK4742422.1"/>
    <property type="molecule type" value="Genomic_DNA"/>
</dbReference>
<dbReference type="Proteomes" id="UP001345219">
    <property type="component" value="Chromosome 1"/>
</dbReference>
<evidence type="ECO:0000256" key="1">
    <source>
        <dbReference type="SAM" id="MobiDB-lite"/>
    </source>
</evidence>
<proteinExistence type="predicted"/>
<sequence>MQRSRRRPRYGAHLCCALLSALLLLLSVSLLYSRLSSSTSASASDAILLSDSSGDSTTTLADADDDRIDELDIVEENSSAGSRNDDQEDEDDAEHGFDRSAVPTSAYFFDRVAGVFRMAFNKRSIQEWDDDTSNVAFGSGSFPEDRSKGSFATDDLPVDDGLRRKVSEVASVEDALLLKVNKRVSVLRDGWGDWFDKKSDFLRKDRMFRSSLEVLNPMNNPLLQDPDGASVTGYTRGDKLMQKWWLSEFKKVPFSSKKRHSGISEFNSNGNSGENSGRLSVVKSGEVELGIRNEGRRVERRTLDDNVDNALHEKKVDDGENLGKARINSDNRRDSAFEGHLYADGKIWGYYPGLHPHLPFSDFMDAFLKNRCDIKVFMVWNSPPWMFSVRHQRGIESLLIHHPDACVVVLSETIELDFFRDSFVKDGYKVAVVMPNLEELLADTPTEIFASVWFEWRKTKFYPTHFSELVRLAALYKYGGIYLDSDIIVLKSLSQLNNTLGQENQIDQLSLNGAVMAFRKHSPFLMDCLKEYYSTYDDTRIRWNGADLLRRVAEKFLKNGRRNNNRSELKIQPSFIFFPISSRNITRYFRCPLTEWEKIQQDDLFKKILDQSLTFHFWNSLTSALIPEPGSQADRLINHACLHCFDAMQGLQIS</sequence>
<dbReference type="PANTHER" id="PTHR47213:SF1">
    <property type="entry name" value="OS07G0567300 PROTEIN"/>
    <property type="match status" value="1"/>
</dbReference>
<dbReference type="InterPro" id="IPR029044">
    <property type="entry name" value="Nucleotide-diphossugar_trans"/>
</dbReference>
<feature type="region of interest" description="Disordered" evidence="1">
    <location>
        <begin position="74"/>
        <end position="97"/>
    </location>
</feature>
<dbReference type="InterPro" id="IPR044789">
    <property type="entry name" value="Put_A1-4-GlycosylTfrase_plant"/>
</dbReference>
<dbReference type="SUPFAM" id="SSF53448">
    <property type="entry name" value="Nucleotide-diphospho-sugar transferases"/>
    <property type="match status" value="1"/>
</dbReference>
<name>A0AAN7GTD1_9MYRT</name>
<dbReference type="Pfam" id="PF04572">
    <property type="entry name" value="Gb3_synth"/>
    <property type="match status" value="1"/>
</dbReference>
<dbReference type="InterPro" id="IPR007652">
    <property type="entry name" value="A1-4-GlycosylTfrase_dom"/>
</dbReference>
<dbReference type="AlphaFoldDB" id="A0AAN7GTD1"/>
<reference evidence="3 4" key="1">
    <citation type="journal article" date="2023" name="Hortic Res">
        <title>Pangenome of water caltrop reveals structural variations and asymmetric subgenome divergence after allopolyploidization.</title>
        <authorList>
            <person name="Zhang X."/>
            <person name="Chen Y."/>
            <person name="Wang L."/>
            <person name="Yuan Y."/>
            <person name="Fang M."/>
            <person name="Shi L."/>
            <person name="Lu R."/>
            <person name="Comes H.P."/>
            <person name="Ma Y."/>
            <person name="Chen Y."/>
            <person name="Huang G."/>
            <person name="Zhou Y."/>
            <person name="Zheng Z."/>
            <person name="Qiu Y."/>
        </authorList>
    </citation>
    <scope>NUCLEOTIDE SEQUENCE [LARGE SCALE GENOMIC DNA]</scope>
    <source>
        <tissue evidence="3">Roots</tissue>
    </source>
</reference>
<evidence type="ECO:0000259" key="2">
    <source>
        <dbReference type="Pfam" id="PF04572"/>
    </source>
</evidence>
<dbReference type="Pfam" id="PF04488">
    <property type="entry name" value="Gly_transf_sug"/>
    <property type="match status" value="1"/>
</dbReference>
<feature type="region of interest" description="Disordered" evidence="1">
    <location>
        <begin position="259"/>
        <end position="278"/>
    </location>
</feature>